<evidence type="ECO:0000313" key="1">
    <source>
        <dbReference type="EMBL" id="CAK9325760.1"/>
    </source>
</evidence>
<gene>
    <name evidence="1" type="ORF">CITCOLO1_LOCUS18030</name>
</gene>
<dbReference type="Proteomes" id="UP001642487">
    <property type="component" value="Chromosome 7"/>
</dbReference>
<protein>
    <submittedName>
        <fullName evidence="1">Uncharacterized protein</fullName>
    </submittedName>
</protein>
<evidence type="ECO:0000313" key="2">
    <source>
        <dbReference type="Proteomes" id="UP001642487"/>
    </source>
</evidence>
<accession>A0ABP0Z490</accession>
<sequence>MNLSRWKKRNSDGFLWSIQEQEDEIGRRILTWSKEIKGPRYSLSVRYKGVFPLADFPSLSFPPPSTIDTVISVLQFFLLSIFSSSSPHRLLLSSLTVDLPPLRRSPSRRFSNSSPSISLTPPLSSTLSISTGSVSKLPRASGLAIHQCKDVFLIPYDVQMDLGKQKTLVR</sequence>
<dbReference type="EMBL" id="OZ021741">
    <property type="protein sequence ID" value="CAK9325760.1"/>
    <property type="molecule type" value="Genomic_DNA"/>
</dbReference>
<keyword evidence="2" id="KW-1185">Reference proteome</keyword>
<name>A0ABP0Z490_9ROSI</name>
<organism evidence="1 2">
    <name type="scientific">Citrullus colocynthis</name>
    <name type="common">colocynth</name>
    <dbReference type="NCBI Taxonomy" id="252529"/>
    <lineage>
        <taxon>Eukaryota</taxon>
        <taxon>Viridiplantae</taxon>
        <taxon>Streptophyta</taxon>
        <taxon>Embryophyta</taxon>
        <taxon>Tracheophyta</taxon>
        <taxon>Spermatophyta</taxon>
        <taxon>Magnoliopsida</taxon>
        <taxon>eudicotyledons</taxon>
        <taxon>Gunneridae</taxon>
        <taxon>Pentapetalae</taxon>
        <taxon>rosids</taxon>
        <taxon>fabids</taxon>
        <taxon>Cucurbitales</taxon>
        <taxon>Cucurbitaceae</taxon>
        <taxon>Benincaseae</taxon>
        <taxon>Citrullus</taxon>
    </lineage>
</organism>
<proteinExistence type="predicted"/>
<reference evidence="1 2" key="1">
    <citation type="submission" date="2024-03" db="EMBL/GenBank/DDBJ databases">
        <authorList>
            <person name="Gkanogiannis A."/>
            <person name="Becerra Lopez-Lavalle L."/>
        </authorList>
    </citation>
    <scope>NUCLEOTIDE SEQUENCE [LARGE SCALE GENOMIC DNA]</scope>
</reference>